<organism evidence="1">
    <name type="scientific">gut metagenome</name>
    <dbReference type="NCBI Taxonomy" id="749906"/>
    <lineage>
        <taxon>unclassified sequences</taxon>
        <taxon>metagenomes</taxon>
        <taxon>organismal metagenomes</taxon>
    </lineage>
</organism>
<sequence>MGILIISWIRSPGENFAGFNFHDQCPSCCGFIFFHRKTHLFFYSLLQRTIDGEFDVIAIDSFLNDFTRSW</sequence>
<name>J9G7T2_9ZZZZ</name>
<comment type="caution">
    <text evidence="1">The sequence shown here is derived from an EMBL/GenBank/DDBJ whole genome shotgun (WGS) entry which is preliminary data.</text>
</comment>
<evidence type="ECO:0000313" key="1">
    <source>
        <dbReference type="EMBL" id="EJX02924.1"/>
    </source>
</evidence>
<dbReference type="EMBL" id="AMCI01002360">
    <property type="protein sequence ID" value="EJX02924.1"/>
    <property type="molecule type" value="Genomic_DNA"/>
</dbReference>
<reference evidence="1" key="1">
    <citation type="journal article" date="2012" name="PLoS ONE">
        <title>Gene sets for utilization of primary and secondary nutrition supplies in the distal gut of endangered iberian lynx.</title>
        <authorList>
            <person name="Alcaide M."/>
            <person name="Messina E."/>
            <person name="Richter M."/>
            <person name="Bargiela R."/>
            <person name="Peplies J."/>
            <person name="Huws S.A."/>
            <person name="Newbold C.J."/>
            <person name="Golyshin P.N."/>
            <person name="Simon M.A."/>
            <person name="Lopez G."/>
            <person name="Yakimov M.M."/>
            <person name="Ferrer M."/>
        </authorList>
    </citation>
    <scope>NUCLEOTIDE SEQUENCE</scope>
</reference>
<protein>
    <submittedName>
        <fullName evidence="1">Uncharacterized protein</fullName>
    </submittedName>
</protein>
<proteinExistence type="predicted"/>
<gene>
    <name evidence="1" type="ORF">EVA_08969</name>
</gene>
<dbReference type="AlphaFoldDB" id="J9G7T2"/>
<accession>J9G7T2</accession>